<gene>
    <name evidence="2" type="ORF">OD459_23765</name>
</gene>
<dbReference type="RefSeq" id="WP_222499622.1">
    <property type="nucleotide sequence ID" value="NZ_CP085390.1"/>
</dbReference>
<organism evidence="2 3">
    <name type="scientific">Cytobacillus firmus</name>
    <name type="common">Bacillus firmus</name>
    <dbReference type="NCBI Taxonomy" id="1399"/>
    <lineage>
        <taxon>Bacteria</taxon>
        <taxon>Bacillati</taxon>
        <taxon>Bacillota</taxon>
        <taxon>Bacilli</taxon>
        <taxon>Bacillales</taxon>
        <taxon>Bacillaceae</taxon>
        <taxon>Cytobacillus</taxon>
    </lineage>
</organism>
<dbReference type="InterPro" id="IPR011009">
    <property type="entry name" value="Kinase-like_dom_sf"/>
</dbReference>
<dbReference type="AlphaFoldDB" id="A0AA46SJ25"/>
<name>A0AA46SJ25_CYTFI</name>
<reference evidence="2" key="1">
    <citation type="submission" date="2022-10" db="EMBL/GenBank/DDBJ databases">
        <title>Mechanism of multi-heavy metal repair in Cytobacillus Firmus M7.</title>
        <authorList>
            <person name="Li X."/>
            <person name="Yu C."/>
        </authorList>
    </citation>
    <scope>NUCLEOTIDE SEQUENCE</scope>
    <source>
        <strain evidence="2">M7</strain>
    </source>
</reference>
<proteinExistence type="predicted"/>
<evidence type="ECO:0000313" key="2">
    <source>
        <dbReference type="EMBL" id="UYG95165.1"/>
    </source>
</evidence>
<accession>A0AA46SJ25</accession>
<evidence type="ECO:0000259" key="1">
    <source>
        <dbReference type="Pfam" id="PF01636"/>
    </source>
</evidence>
<dbReference type="EMBL" id="CP107027">
    <property type="protein sequence ID" value="UYG95165.1"/>
    <property type="molecule type" value="Genomic_DNA"/>
</dbReference>
<protein>
    <submittedName>
        <fullName evidence="2">Aminoglycoside phosphotransferase family protein</fullName>
    </submittedName>
</protein>
<dbReference type="Proteomes" id="UP001163104">
    <property type="component" value="Chromosome"/>
</dbReference>
<dbReference type="SUPFAM" id="SSF56112">
    <property type="entry name" value="Protein kinase-like (PK-like)"/>
    <property type="match status" value="1"/>
</dbReference>
<evidence type="ECO:0000313" key="3">
    <source>
        <dbReference type="Proteomes" id="UP001163104"/>
    </source>
</evidence>
<sequence>MNIQEIIHQLMDNNIFHSKPTYHEQLNGGTVSELYLLHFEDIKYVIKKNEPQIIKSEANFLNDYKKTDLLPKLLFVEPLYKYIIYSFIEGTANYVRKNKKETLQTLVQGLLNHYKPVESSEGWGWADQPSESWQSFILDSIDEANKILHSRLDNSHYNLVLDLAEKNSKDKEPFLLHGDCGVHNFIFRNGELSGVIDPTPVIGEPLYDLIYAFCSSPEELTKETLLSAAAFLKSKTEINPSVLYEEALVGLYLRMATCIKHHPSDFQEYLEAWDYWEEIVKDINHY</sequence>
<dbReference type="InterPro" id="IPR002575">
    <property type="entry name" value="Aminoglycoside_PTrfase"/>
</dbReference>
<dbReference type="Gene3D" id="3.90.1200.10">
    <property type="match status" value="1"/>
</dbReference>
<dbReference type="Pfam" id="PF01636">
    <property type="entry name" value="APH"/>
    <property type="match status" value="1"/>
</dbReference>
<feature type="domain" description="Aminoglycoside phosphotransferase" evidence="1">
    <location>
        <begin position="155"/>
        <end position="215"/>
    </location>
</feature>